<feature type="domain" description="Impact N-terminal" evidence="2">
    <location>
        <begin position="21"/>
        <end position="126"/>
    </location>
</feature>
<dbReference type="Gene3D" id="3.30.230.30">
    <property type="entry name" value="Impact, N-terminal domain"/>
    <property type="match status" value="1"/>
</dbReference>
<dbReference type="InterPro" id="IPR001498">
    <property type="entry name" value="Impact_N"/>
</dbReference>
<dbReference type="EMBL" id="BMAY01000001">
    <property type="protein sequence ID" value="GFZ26192.1"/>
    <property type="molecule type" value="Genomic_DNA"/>
</dbReference>
<evidence type="ECO:0000259" key="3">
    <source>
        <dbReference type="Pfam" id="PF09186"/>
    </source>
</evidence>
<evidence type="ECO:0000259" key="2">
    <source>
        <dbReference type="Pfam" id="PF01205"/>
    </source>
</evidence>
<dbReference type="NCBIfam" id="TIGR00257">
    <property type="entry name" value="IMPACT_YIGZ"/>
    <property type="match status" value="1"/>
</dbReference>
<dbReference type="Pfam" id="PF01205">
    <property type="entry name" value="Impact_N"/>
    <property type="match status" value="1"/>
</dbReference>
<dbReference type="Proteomes" id="UP000677218">
    <property type="component" value="Unassembled WGS sequence"/>
</dbReference>
<gene>
    <name evidence="4" type="ORF">LCB40_00720</name>
</gene>
<keyword evidence="5" id="KW-1185">Reference proteome</keyword>
<evidence type="ECO:0000313" key="5">
    <source>
        <dbReference type="Proteomes" id="UP000677218"/>
    </source>
</evidence>
<feature type="domain" description="UPF0029" evidence="3">
    <location>
        <begin position="143"/>
        <end position="197"/>
    </location>
</feature>
<dbReference type="InterPro" id="IPR015269">
    <property type="entry name" value="UPF0029_Impact_C"/>
</dbReference>
<dbReference type="InterPro" id="IPR020568">
    <property type="entry name" value="Ribosomal_Su5_D2-typ_SF"/>
</dbReference>
<protein>
    <submittedName>
        <fullName evidence="4">YigZ family protein</fullName>
    </submittedName>
</protein>
<dbReference type="SUPFAM" id="SSF54211">
    <property type="entry name" value="Ribosomal protein S5 domain 2-like"/>
    <property type="match status" value="1"/>
</dbReference>
<proteinExistence type="inferred from homology"/>
<dbReference type="AlphaFoldDB" id="A0A916VH35"/>
<dbReference type="Gene3D" id="3.30.70.240">
    <property type="match status" value="1"/>
</dbReference>
<dbReference type="RefSeq" id="WP_212779905.1">
    <property type="nucleotide sequence ID" value="NZ_BMAY01000001.1"/>
</dbReference>
<dbReference type="GO" id="GO:0006446">
    <property type="term" value="P:regulation of translational initiation"/>
    <property type="evidence" value="ECO:0007669"/>
    <property type="project" value="TreeGrafter"/>
</dbReference>
<dbReference type="PANTHER" id="PTHR16301:SF20">
    <property type="entry name" value="IMPACT FAMILY MEMBER YIGZ"/>
    <property type="match status" value="1"/>
</dbReference>
<reference evidence="4" key="1">
    <citation type="submission" date="2020-08" db="EMBL/GenBank/DDBJ databases">
        <title>Taxonomic study for Lactobacillus species isolated from hardwood bark.</title>
        <authorList>
            <person name="Tohno M."/>
            <person name="Tanizawa Y."/>
        </authorList>
    </citation>
    <scope>NUCLEOTIDE SEQUENCE</scope>
    <source>
        <strain evidence="4">B40</strain>
    </source>
</reference>
<accession>A0A916VH35</accession>
<dbReference type="Pfam" id="PF09186">
    <property type="entry name" value="DUF1949"/>
    <property type="match status" value="1"/>
</dbReference>
<dbReference type="InterPro" id="IPR036956">
    <property type="entry name" value="Impact_N_sf"/>
</dbReference>
<name>A0A916VH35_9LACO</name>
<organism evidence="4 5">
    <name type="scientific">Lactobacillus corticis</name>
    <dbReference type="NCBI Taxonomy" id="2201249"/>
    <lineage>
        <taxon>Bacteria</taxon>
        <taxon>Bacillati</taxon>
        <taxon>Bacillota</taxon>
        <taxon>Bacilli</taxon>
        <taxon>Lactobacillales</taxon>
        <taxon>Lactobacillaceae</taxon>
        <taxon>Lactobacillus</taxon>
    </lineage>
</organism>
<dbReference type="GO" id="GO:0005737">
    <property type="term" value="C:cytoplasm"/>
    <property type="evidence" value="ECO:0007669"/>
    <property type="project" value="TreeGrafter"/>
</dbReference>
<dbReference type="SUPFAM" id="SSF54980">
    <property type="entry name" value="EF-G C-terminal domain-like"/>
    <property type="match status" value="1"/>
</dbReference>
<dbReference type="InterPro" id="IPR023582">
    <property type="entry name" value="Impact"/>
</dbReference>
<evidence type="ECO:0000313" key="4">
    <source>
        <dbReference type="EMBL" id="GFZ26192.1"/>
    </source>
</evidence>
<sequence>MNQEKNYLTLKENGQHELVIKKSRFIASLARTTSVDEAKAFIQKISKQYHDATHNTYAYTIGLNDEQVKASDNGEPSGTAGVPELKALQLMGLKDVTVVVTRYFGGIKLGAGGLIRAYSNSVTEAVQKIGVVKRVRQQNVSFELSYKQYDLVNHYLTEHNIAVASTDYGAAITIEVFLDEPAVAAFEQDLLNLLSGQVAFKKGALKYREVPVEAHNYHETDLD</sequence>
<comment type="caution">
    <text evidence="4">The sequence shown here is derived from an EMBL/GenBank/DDBJ whole genome shotgun (WGS) entry which is preliminary data.</text>
</comment>
<dbReference type="InterPro" id="IPR015796">
    <property type="entry name" value="Impact_YigZ-like"/>
</dbReference>
<dbReference type="InterPro" id="IPR035647">
    <property type="entry name" value="EFG_III/V"/>
</dbReference>
<dbReference type="PANTHER" id="PTHR16301">
    <property type="entry name" value="IMPACT-RELATED"/>
    <property type="match status" value="1"/>
</dbReference>
<evidence type="ECO:0000256" key="1">
    <source>
        <dbReference type="ARBA" id="ARBA00007665"/>
    </source>
</evidence>
<comment type="similarity">
    <text evidence="1">Belongs to the IMPACT family.</text>
</comment>